<reference evidence="1 2" key="1">
    <citation type="journal article" date="2022" name="Nat. Plants">
        <title>Genomes of leafy and leafless Platanthera orchids illuminate the evolution of mycoheterotrophy.</title>
        <authorList>
            <person name="Li M.H."/>
            <person name="Liu K.W."/>
            <person name="Li Z."/>
            <person name="Lu H.C."/>
            <person name="Ye Q.L."/>
            <person name="Zhang D."/>
            <person name="Wang J.Y."/>
            <person name="Li Y.F."/>
            <person name="Zhong Z.M."/>
            <person name="Liu X."/>
            <person name="Yu X."/>
            <person name="Liu D.K."/>
            <person name="Tu X.D."/>
            <person name="Liu B."/>
            <person name="Hao Y."/>
            <person name="Liao X.Y."/>
            <person name="Jiang Y.T."/>
            <person name="Sun W.H."/>
            <person name="Chen J."/>
            <person name="Chen Y.Q."/>
            <person name="Ai Y."/>
            <person name="Zhai J.W."/>
            <person name="Wu S.S."/>
            <person name="Zhou Z."/>
            <person name="Hsiao Y.Y."/>
            <person name="Wu W.L."/>
            <person name="Chen Y.Y."/>
            <person name="Lin Y.F."/>
            <person name="Hsu J.L."/>
            <person name="Li C.Y."/>
            <person name="Wang Z.W."/>
            <person name="Zhao X."/>
            <person name="Zhong W.Y."/>
            <person name="Ma X.K."/>
            <person name="Ma L."/>
            <person name="Huang J."/>
            <person name="Chen G.Z."/>
            <person name="Huang M.Z."/>
            <person name="Huang L."/>
            <person name="Peng D.H."/>
            <person name="Luo Y.B."/>
            <person name="Zou S.Q."/>
            <person name="Chen S.P."/>
            <person name="Lan S."/>
            <person name="Tsai W.C."/>
            <person name="Van de Peer Y."/>
            <person name="Liu Z.J."/>
        </authorList>
    </citation>
    <scope>NUCLEOTIDE SEQUENCE [LARGE SCALE GENOMIC DNA]</scope>
    <source>
        <strain evidence="1">Lor288</strain>
    </source>
</reference>
<name>A0ABR2N0N4_9ASPA</name>
<sequence length="178" mass="20005">MQSQWAFLRCRSSLLIHQNITYTQQQKGSPVKERKASLTTDHDQSRKVFSPSVIPSLSHLNLKGNCLDSVTPDDLLILLNGFTHLQELEVDIPGPLGNSAVRILESLPKLSLINGINASSIIENGKHVVDSALKPRLPIWTSSQTLADRVISAMWLYLMTYRLADEEKIDETSVWYVH</sequence>
<dbReference type="EMBL" id="JBBWWR010000003">
    <property type="protein sequence ID" value="KAK8969723.1"/>
    <property type="molecule type" value="Genomic_DNA"/>
</dbReference>
<organism evidence="1 2">
    <name type="scientific">Platanthera guangdongensis</name>
    <dbReference type="NCBI Taxonomy" id="2320717"/>
    <lineage>
        <taxon>Eukaryota</taxon>
        <taxon>Viridiplantae</taxon>
        <taxon>Streptophyta</taxon>
        <taxon>Embryophyta</taxon>
        <taxon>Tracheophyta</taxon>
        <taxon>Spermatophyta</taxon>
        <taxon>Magnoliopsida</taxon>
        <taxon>Liliopsida</taxon>
        <taxon>Asparagales</taxon>
        <taxon>Orchidaceae</taxon>
        <taxon>Orchidoideae</taxon>
        <taxon>Orchideae</taxon>
        <taxon>Orchidinae</taxon>
        <taxon>Platanthera</taxon>
    </lineage>
</organism>
<gene>
    <name evidence="1" type="ORF">KSP40_PGU008868</name>
</gene>
<proteinExistence type="predicted"/>
<comment type="caution">
    <text evidence="1">The sequence shown here is derived from an EMBL/GenBank/DDBJ whole genome shotgun (WGS) entry which is preliminary data.</text>
</comment>
<evidence type="ECO:0000313" key="2">
    <source>
        <dbReference type="Proteomes" id="UP001412067"/>
    </source>
</evidence>
<evidence type="ECO:0000313" key="1">
    <source>
        <dbReference type="EMBL" id="KAK8969723.1"/>
    </source>
</evidence>
<keyword evidence="2" id="KW-1185">Reference proteome</keyword>
<dbReference type="Proteomes" id="UP001412067">
    <property type="component" value="Unassembled WGS sequence"/>
</dbReference>
<protein>
    <submittedName>
        <fullName evidence="1">Uncharacterized protein</fullName>
    </submittedName>
</protein>
<accession>A0ABR2N0N4</accession>